<organism evidence="3 4">
    <name type="scientific">Adiantum capillus-veneris</name>
    <name type="common">Maidenhair fern</name>
    <dbReference type="NCBI Taxonomy" id="13818"/>
    <lineage>
        <taxon>Eukaryota</taxon>
        <taxon>Viridiplantae</taxon>
        <taxon>Streptophyta</taxon>
        <taxon>Embryophyta</taxon>
        <taxon>Tracheophyta</taxon>
        <taxon>Polypodiopsida</taxon>
        <taxon>Polypodiidae</taxon>
        <taxon>Polypodiales</taxon>
        <taxon>Pteridineae</taxon>
        <taxon>Pteridaceae</taxon>
        <taxon>Vittarioideae</taxon>
        <taxon>Adiantum</taxon>
    </lineage>
</organism>
<evidence type="ECO:0000313" key="3">
    <source>
        <dbReference type="EMBL" id="KAI5071229.1"/>
    </source>
</evidence>
<dbReference type="PANTHER" id="PTHR33593">
    <property type="entry name" value="DUF1442 FAMILY PROTEIN"/>
    <property type="match status" value="1"/>
</dbReference>
<dbReference type="SUPFAM" id="SSF55021">
    <property type="entry name" value="ACT-like"/>
    <property type="match status" value="1"/>
</dbReference>
<dbReference type="OrthoDB" id="774871at2759"/>
<dbReference type="Proteomes" id="UP000886520">
    <property type="component" value="Chromosome 13"/>
</dbReference>
<dbReference type="CDD" id="cd04873">
    <property type="entry name" value="ACT_UUR-ACR-like"/>
    <property type="match status" value="1"/>
</dbReference>
<evidence type="ECO:0000256" key="1">
    <source>
        <dbReference type="SAM" id="MobiDB-lite"/>
    </source>
</evidence>
<proteinExistence type="predicted"/>
<dbReference type="Gene3D" id="3.40.50.150">
    <property type="entry name" value="Vaccinia Virus protein VP39"/>
    <property type="match status" value="1"/>
</dbReference>
<dbReference type="InterPro" id="IPR002912">
    <property type="entry name" value="ACT_dom"/>
</dbReference>
<dbReference type="PROSITE" id="PS51671">
    <property type="entry name" value="ACT"/>
    <property type="match status" value="1"/>
</dbReference>
<protein>
    <recommendedName>
        <fullName evidence="2">ACT domain-containing protein</fullName>
    </recommendedName>
</protein>
<gene>
    <name evidence="3" type="ORF">GOP47_0013480</name>
</gene>
<feature type="domain" description="ACT" evidence="2">
    <location>
        <begin position="374"/>
        <end position="449"/>
    </location>
</feature>
<dbReference type="SUPFAM" id="SSF53335">
    <property type="entry name" value="S-adenosyl-L-methionine-dependent methyltransferases"/>
    <property type="match status" value="1"/>
</dbReference>
<dbReference type="AlphaFoldDB" id="A0A9D4ZDF8"/>
<dbReference type="InterPro" id="IPR045865">
    <property type="entry name" value="ACT-like_dom_sf"/>
</dbReference>
<reference evidence="3" key="1">
    <citation type="submission" date="2021-01" db="EMBL/GenBank/DDBJ databases">
        <title>Adiantum capillus-veneris genome.</title>
        <authorList>
            <person name="Fang Y."/>
            <person name="Liao Q."/>
        </authorList>
    </citation>
    <scope>NUCLEOTIDE SEQUENCE</scope>
    <source>
        <strain evidence="3">H3</strain>
        <tissue evidence="3">Leaf</tissue>
    </source>
</reference>
<comment type="caution">
    <text evidence="3">The sequence shown here is derived from an EMBL/GenBank/DDBJ whole genome shotgun (WGS) entry which is preliminary data.</text>
</comment>
<feature type="region of interest" description="Disordered" evidence="1">
    <location>
        <begin position="270"/>
        <end position="302"/>
    </location>
</feature>
<dbReference type="PANTHER" id="PTHR33593:SF30">
    <property type="entry name" value="ACT DOMAIN-CONTAINING PROTEIN"/>
    <property type="match status" value="1"/>
</dbReference>
<dbReference type="InterPro" id="IPR029063">
    <property type="entry name" value="SAM-dependent_MTases_sf"/>
</dbReference>
<sequence>MILLSNKIAKFSISLRCPCGTEDSYIYALLGMFQRRKILERQLNTNSTIRQGLEPSNAEFIAALAAGYNSHAILQVGCGISTVALAVAAQTTGGLLVSVHTDESKQDIVRYHMTYLGLLGSVEFLVASEPSNILLTRTNVDFAHFTGDPTDYIKLFDSLNLTYGATVVADNALSNASNDYIRHVRRQPGVESSTLPLARGLEVTKLASWEKFISGRILYSGFGESVMNERENGVFFAPFVQKETTTFTSLSVDEQKSTISIDRTFSSLDEKGDSSITSPDFPSRNACIGESNTQLSDTHDAQPFAPSSSVVDIVSKSFHSHSSDTLIDTGKPLNEAILTTENPSVKHDAGGGVLENACSSAFKVHFQNYSTETEVTITGMNRDMLLSDITTAFSELGISVKTANIETHNDLIEDVFYVTDVKSRAPIHPSEWNSVKERILESLGKRCMR</sequence>
<evidence type="ECO:0000259" key="2">
    <source>
        <dbReference type="PROSITE" id="PS51671"/>
    </source>
</evidence>
<evidence type="ECO:0000313" key="4">
    <source>
        <dbReference type="Proteomes" id="UP000886520"/>
    </source>
</evidence>
<dbReference type="Pfam" id="PF07279">
    <property type="entry name" value="DUF1442"/>
    <property type="match status" value="1"/>
</dbReference>
<keyword evidence="4" id="KW-1185">Reference proteome</keyword>
<dbReference type="EMBL" id="JABFUD020000013">
    <property type="protein sequence ID" value="KAI5071229.1"/>
    <property type="molecule type" value="Genomic_DNA"/>
</dbReference>
<accession>A0A9D4ZDF8</accession>
<name>A0A9D4ZDF8_ADICA</name>
<dbReference type="Gene3D" id="3.30.70.260">
    <property type="match status" value="1"/>
</dbReference>
<dbReference type="InterPro" id="IPR009902">
    <property type="entry name" value="DUF1442"/>
</dbReference>